<evidence type="ECO:0000313" key="1">
    <source>
        <dbReference type="EMBL" id="KAK9017958.1"/>
    </source>
</evidence>
<reference evidence="1 2" key="1">
    <citation type="journal article" date="2024" name="G3 (Bethesda)">
        <title>Genome assembly of Hibiscus sabdariffa L. provides insights into metabolisms of medicinal natural products.</title>
        <authorList>
            <person name="Kim T."/>
        </authorList>
    </citation>
    <scope>NUCLEOTIDE SEQUENCE [LARGE SCALE GENOMIC DNA]</scope>
    <source>
        <strain evidence="1">TK-2024</strain>
        <tissue evidence="1">Old leaves</tissue>
    </source>
</reference>
<evidence type="ECO:0000313" key="2">
    <source>
        <dbReference type="Proteomes" id="UP001396334"/>
    </source>
</evidence>
<gene>
    <name evidence="1" type="ORF">V6N11_000949</name>
</gene>
<accession>A0ABR2RYA7</accession>
<dbReference type="EMBL" id="JBBPBN010000019">
    <property type="protein sequence ID" value="KAK9017958.1"/>
    <property type="molecule type" value="Genomic_DNA"/>
</dbReference>
<comment type="caution">
    <text evidence="1">The sequence shown here is derived from an EMBL/GenBank/DDBJ whole genome shotgun (WGS) entry which is preliminary data.</text>
</comment>
<dbReference type="Proteomes" id="UP001396334">
    <property type="component" value="Unassembled WGS sequence"/>
</dbReference>
<name>A0ABR2RYA7_9ROSI</name>
<keyword evidence="2" id="KW-1185">Reference proteome</keyword>
<organism evidence="1 2">
    <name type="scientific">Hibiscus sabdariffa</name>
    <name type="common">roselle</name>
    <dbReference type="NCBI Taxonomy" id="183260"/>
    <lineage>
        <taxon>Eukaryota</taxon>
        <taxon>Viridiplantae</taxon>
        <taxon>Streptophyta</taxon>
        <taxon>Embryophyta</taxon>
        <taxon>Tracheophyta</taxon>
        <taxon>Spermatophyta</taxon>
        <taxon>Magnoliopsida</taxon>
        <taxon>eudicotyledons</taxon>
        <taxon>Gunneridae</taxon>
        <taxon>Pentapetalae</taxon>
        <taxon>rosids</taxon>
        <taxon>malvids</taxon>
        <taxon>Malvales</taxon>
        <taxon>Malvaceae</taxon>
        <taxon>Malvoideae</taxon>
        <taxon>Hibiscus</taxon>
    </lineage>
</organism>
<protein>
    <submittedName>
        <fullName evidence="1">Uncharacterized protein</fullName>
    </submittedName>
</protein>
<sequence>MHIYERLRSFIKETVEEEKLIEVLVTTSKIVLPNTDLTRAESLEEIHVNIKLEVTTDFMEKDNPTKLMILPNHGVEETWLAEQLRRMLKNHVEGSFGTTQAKAMIR</sequence>
<proteinExistence type="predicted"/>